<comment type="caution">
    <text evidence="10">The sequence shown here is derived from an EMBL/GenBank/DDBJ whole genome shotgun (WGS) entry which is preliminary data.</text>
</comment>
<dbReference type="GO" id="GO:0005634">
    <property type="term" value="C:nucleus"/>
    <property type="evidence" value="ECO:0007669"/>
    <property type="project" value="TreeGrafter"/>
</dbReference>
<name>A0AAV8REI8_ENSVE</name>
<keyword evidence="4" id="KW-0862">Zinc</keyword>
<feature type="region of interest" description="Disordered" evidence="8">
    <location>
        <begin position="44"/>
        <end position="153"/>
    </location>
</feature>
<feature type="compositionally biased region" description="Low complexity" evidence="8">
    <location>
        <begin position="206"/>
        <end position="230"/>
    </location>
</feature>
<dbReference type="Gene3D" id="3.30.160.60">
    <property type="entry name" value="Classic Zinc Finger"/>
    <property type="match status" value="1"/>
</dbReference>
<evidence type="ECO:0000256" key="3">
    <source>
        <dbReference type="ARBA" id="ARBA00022771"/>
    </source>
</evidence>
<evidence type="ECO:0000256" key="2">
    <source>
        <dbReference type="ARBA" id="ARBA00022737"/>
    </source>
</evidence>
<sequence>MSSTLPSSSYSEAELEAAEALPTLSRQDVAPRQRKFVCNMCKREFGTPQSLGGHRASHNGEKGCYERARERRENRRIDRTKRKRKRGSEAAGESEDDPVDAAAAPPAIHREEARKCGPAADGSRPSQRMGKETMEMSEEAKPTEAAAAAEASKDGRYRCSWCNREFTTWQALGRHRTNQKGRKGCSEKAKEATEKIKSSEGKPIEAVAAATPATSSPTVGSSVSTSTLTAEGTMEMTTRGKKRRLLDLNLSPPASD</sequence>
<dbReference type="GO" id="GO:0000976">
    <property type="term" value="F:transcription cis-regulatory region binding"/>
    <property type="evidence" value="ECO:0007669"/>
    <property type="project" value="TreeGrafter"/>
</dbReference>
<evidence type="ECO:0000256" key="1">
    <source>
        <dbReference type="ARBA" id="ARBA00022723"/>
    </source>
</evidence>
<dbReference type="GO" id="GO:0008270">
    <property type="term" value="F:zinc ion binding"/>
    <property type="evidence" value="ECO:0007669"/>
    <property type="project" value="UniProtKB-KW"/>
</dbReference>
<dbReference type="Proteomes" id="UP001222027">
    <property type="component" value="Unassembled WGS sequence"/>
</dbReference>
<feature type="compositionally biased region" description="Basic and acidic residues" evidence="8">
    <location>
        <begin position="184"/>
        <end position="203"/>
    </location>
</feature>
<keyword evidence="11" id="KW-1185">Reference proteome</keyword>
<feature type="compositionally biased region" description="Low complexity" evidence="8">
    <location>
        <begin position="1"/>
        <end position="25"/>
    </location>
</feature>
<proteinExistence type="predicted"/>
<dbReference type="InterPro" id="IPR044653">
    <property type="entry name" value="AZF1/2/3-like"/>
</dbReference>
<keyword evidence="6" id="KW-0804">Transcription</keyword>
<dbReference type="PROSITE" id="PS00028">
    <property type="entry name" value="ZINC_FINGER_C2H2_1"/>
    <property type="match status" value="1"/>
</dbReference>
<reference evidence="10 11" key="1">
    <citation type="submission" date="2022-12" db="EMBL/GenBank/DDBJ databases">
        <title>Chromosome-scale assembly of the Ensete ventricosum genome.</title>
        <authorList>
            <person name="Dussert Y."/>
            <person name="Stocks J."/>
            <person name="Wendawek A."/>
            <person name="Woldeyes F."/>
            <person name="Nichols R.A."/>
            <person name="Borrell J.S."/>
        </authorList>
    </citation>
    <scope>NUCLEOTIDE SEQUENCE [LARGE SCALE GENOMIC DNA]</scope>
    <source>
        <strain evidence="11">cv. Maze</strain>
        <tissue evidence="10">Seeds</tissue>
    </source>
</reference>
<keyword evidence="5" id="KW-0805">Transcription regulation</keyword>
<dbReference type="AlphaFoldDB" id="A0AAV8REI8"/>
<dbReference type="PROSITE" id="PS50157">
    <property type="entry name" value="ZINC_FINGER_C2H2_2"/>
    <property type="match status" value="2"/>
</dbReference>
<evidence type="ECO:0000256" key="8">
    <source>
        <dbReference type="SAM" id="MobiDB-lite"/>
    </source>
</evidence>
<accession>A0AAV8REI8</accession>
<dbReference type="EMBL" id="JAQQAF010000003">
    <property type="protein sequence ID" value="KAJ8498912.1"/>
    <property type="molecule type" value="Genomic_DNA"/>
</dbReference>
<gene>
    <name evidence="10" type="ORF">OPV22_009464</name>
</gene>
<keyword evidence="2" id="KW-0677">Repeat</keyword>
<evidence type="ECO:0000313" key="10">
    <source>
        <dbReference type="EMBL" id="KAJ8498912.1"/>
    </source>
</evidence>
<evidence type="ECO:0000259" key="9">
    <source>
        <dbReference type="PROSITE" id="PS50157"/>
    </source>
</evidence>
<evidence type="ECO:0000313" key="11">
    <source>
        <dbReference type="Proteomes" id="UP001222027"/>
    </source>
</evidence>
<evidence type="ECO:0000256" key="7">
    <source>
        <dbReference type="PROSITE-ProRule" id="PRU00042"/>
    </source>
</evidence>
<evidence type="ECO:0000256" key="6">
    <source>
        <dbReference type="ARBA" id="ARBA00023163"/>
    </source>
</evidence>
<feature type="compositionally biased region" description="Basic residues" evidence="8">
    <location>
        <begin position="173"/>
        <end position="183"/>
    </location>
</feature>
<dbReference type="GO" id="GO:0003700">
    <property type="term" value="F:DNA-binding transcription factor activity"/>
    <property type="evidence" value="ECO:0007669"/>
    <property type="project" value="InterPro"/>
</dbReference>
<dbReference type="PANTHER" id="PTHR45988:SF18">
    <property type="entry name" value="C2H2-TYPE ZINC FINGER FAMILY PROTEIN"/>
    <property type="match status" value="1"/>
</dbReference>
<dbReference type="Pfam" id="PF13912">
    <property type="entry name" value="zf-C2H2_6"/>
    <property type="match status" value="2"/>
</dbReference>
<keyword evidence="1" id="KW-0479">Metal-binding</keyword>
<feature type="region of interest" description="Disordered" evidence="8">
    <location>
        <begin position="1"/>
        <end position="31"/>
    </location>
</feature>
<dbReference type="SMART" id="SM00355">
    <property type="entry name" value="ZnF_C2H2"/>
    <property type="match status" value="2"/>
</dbReference>
<keyword evidence="3 7" id="KW-0863">Zinc-finger</keyword>
<dbReference type="SUPFAM" id="SSF57667">
    <property type="entry name" value="beta-beta-alpha zinc fingers"/>
    <property type="match status" value="1"/>
</dbReference>
<protein>
    <recommendedName>
        <fullName evidence="9">C2H2-type domain-containing protein</fullName>
    </recommendedName>
</protein>
<feature type="compositionally biased region" description="Basic and acidic residues" evidence="8">
    <location>
        <begin position="58"/>
        <end position="77"/>
    </location>
</feature>
<dbReference type="InterPro" id="IPR013087">
    <property type="entry name" value="Znf_C2H2_type"/>
</dbReference>
<evidence type="ECO:0000256" key="5">
    <source>
        <dbReference type="ARBA" id="ARBA00023015"/>
    </source>
</evidence>
<feature type="region of interest" description="Disordered" evidence="8">
    <location>
        <begin position="173"/>
        <end position="256"/>
    </location>
</feature>
<feature type="domain" description="C2H2-type" evidence="9">
    <location>
        <begin position="36"/>
        <end position="63"/>
    </location>
</feature>
<feature type="compositionally biased region" description="Basic and acidic residues" evidence="8">
    <location>
        <begin position="129"/>
        <end position="142"/>
    </location>
</feature>
<dbReference type="PANTHER" id="PTHR45988">
    <property type="entry name" value="C2H2 TYPE ZINC FINGER TRANSCRIPTION FACTOR FAMILY-RELATED"/>
    <property type="match status" value="1"/>
</dbReference>
<evidence type="ECO:0000256" key="4">
    <source>
        <dbReference type="ARBA" id="ARBA00022833"/>
    </source>
</evidence>
<feature type="domain" description="C2H2-type" evidence="9">
    <location>
        <begin position="157"/>
        <end position="184"/>
    </location>
</feature>
<dbReference type="InterPro" id="IPR036236">
    <property type="entry name" value="Znf_C2H2_sf"/>
</dbReference>
<organism evidence="10 11">
    <name type="scientific">Ensete ventricosum</name>
    <name type="common">Abyssinian banana</name>
    <name type="synonym">Musa ensete</name>
    <dbReference type="NCBI Taxonomy" id="4639"/>
    <lineage>
        <taxon>Eukaryota</taxon>
        <taxon>Viridiplantae</taxon>
        <taxon>Streptophyta</taxon>
        <taxon>Embryophyta</taxon>
        <taxon>Tracheophyta</taxon>
        <taxon>Spermatophyta</taxon>
        <taxon>Magnoliopsida</taxon>
        <taxon>Liliopsida</taxon>
        <taxon>Zingiberales</taxon>
        <taxon>Musaceae</taxon>
        <taxon>Ensete</taxon>
    </lineage>
</organism>